<keyword evidence="4" id="KW-1185">Reference proteome</keyword>
<dbReference type="AlphaFoldDB" id="A0A5B2XCE4"/>
<keyword evidence="1" id="KW-1133">Transmembrane helix</keyword>
<dbReference type="GO" id="GO:0008237">
    <property type="term" value="F:metallopeptidase activity"/>
    <property type="evidence" value="ECO:0007669"/>
    <property type="project" value="UniProtKB-KW"/>
</dbReference>
<dbReference type="GO" id="GO:0004175">
    <property type="term" value="F:endopeptidase activity"/>
    <property type="evidence" value="ECO:0007669"/>
    <property type="project" value="UniProtKB-ARBA"/>
</dbReference>
<organism evidence="3 4">
    <name type="scientific">Solihabitans fulvus</name>
    <dbReference type="NCBI Taxonomy" id="1892852"/>
    <lineage>
        <taxon>Bacteria</taxon>
        <taxon>Bacillati</taxon>
        <taxon>Actinomycetota</taxon>
        <taxon>Actinomycetes</taxon>
        <taxon>Pseudonocardiales</taxon>
        <taxon>Pseudonocardiaceae</taxon>
        <taxon>Solihabitans</taxon>
    </lineage>
</organism>
<sequence length="248" mass="26133">MDEQGQPGTPPLAEPARAAAHWGFAAFFAGIGGYYLVTLVLTATLPGRFTQFESAGRPVLGPLLLLAFLPNLFLGLGPLVASWWKGAGPARDFGLLPTWRDVRVGLACGGFSLFAGWSIGVLLYLVHDGAVGGSPLDDLGALAGGRSVWLALAALFLLLGAPLTEELLVRGALWGALAHYRVPRLAILALTALIFAFLHEESWRTLSLFAQGVAIGWARMTTGRVGASLVAHGANNLLPAVYLFFSVS</sequence>
<feature type="transmembrane region" description="Helical" evidence="1">
    <location>
        <begin position="104"/>
        <end position="127"/>
    </location>
</feature>
<evidence type="ECO:0000259" key="2">
    <source>
        <dbReference type="Pfam" id="PF02517"/>
    </source>
</evidence>
<keyword evidence="3" id="KW-0645">Protease</keyword>
<dbReference type="InterPro" id="IPR003675">
    <property type="entry name" value="Rce1/LyrA-like_dom"/>
</dbReference>
<proteinExistence type="predicted"/>
<protein>
    <submittedName>
        <fullName evidence="3">CPBP family intramembrane metalloprotease</fullName>
    </submittedName>
</protein>
<reference evidence="3 4" key="2">
    <citation type="submission" date="2019-09" db="EMBL/GenBank/DDBJ databases">
        <authorList>
            <person name="Jin C."/>
        </authorList>
    </citation>
    <scope>NUCLEOTIDE SEQUENCE [LARGE SCALE GENOMIC DNA]</scope>
    <source>
        <strain evidence="3 4">AN110305</strain>
    </source>
</reference>
<feature type="transmembrane region" description="Helical" evidence="1">
    <location>
        <begin position="20"/>
        <end position="42"/>
    </location>
</feature>
<gene>
    <name evidence="3" type="ORF">F0L68_19665</name>
</gene>
<keyword evidence="1" id="KW-0472">Membrane</keyword>
<dbReference type="EMBL" id="VUOB01000034">
    <property type="protein sequence ID" value="KAA2260730.1"/>
    <property type="molecule type" value="Genomic_DNA"/>
</dbReference>
<keyword evidence="3" id="KW-0378">Hydrolase</keyword>
<comment type="caution">
    <text evidence="3">The sequence shown here is derived from an EMBL/GenBank/DDBJ whole genome shotgun (WGS) entry which is preliminary data.</text>
</comment>
<accession>A0A5B2XCE4</accession>
<keyword evidence="3" id="KW-0482">Metalloprotease</keyword>
<dbReference type="GO" id="GO:0006508">
    <property type="term" value="P:proteolysis"/>
    <property type="evidence" value="ECO:0007669"/>
    <property type="project" value="UniProtKB-KW"/>
</dbReference>
<dbReference type="GO" id="GO:0080120">
    <property type="term" value="P:CAAX-box protein maturation"/>
    <property type="evidence" value="ECO:0007669"/>
    <property type="project" value="UniProtKB-ARBA"/>
</dbReference>
<feature type="transmembrane region" description="Helical" evidence="1">
    <location>
        <begin position="181"/>
        <end position="198"/>
    </location>
</feature>
<reference evidence="3 4" key="1">
    <citation type="submission" date="2019-09" db="EMBL/GenBank/DDBJ databases">
        <title>Goodfellowia gen. nov., a new genus of the Pseudonocardineae related to Actinoalloteichus, containing Goodfellowia coeruleoviolacea gen. nov., comb. nov. gen. nov., comb. nov.</title>
        <authorList>
            <person name="Labeda D."/>
        </authorList>
    </citation>
    <scope>NUCLEOTIDE SEQUENCE [LARGE SCALE GENOMIC DNA]</scope>
    <source>
        <strain evidence="3 4">AN110305</strain>
    </source>
</reference>
<dbReference type="RefSeq" id="WP_149851080.1">
    <property type="nucleotide sequence ID" value="NZ_VUOB01000034.1"/>
</dbReference>
<evidence type="ECO:0000313" key="3">
    <source>
        <dbReference type="EMBL" id="KAA2260730.1"/>
    </source>
</evidence>
<dbReference type="Pfam" id="PF02517">
    <property type="entry name" value="Rce1-like"/>
    <property type="match status" value="1"/>
</dbReference>
<evidence type="ECO:0000313" key="4">
    <source>
        <dbReference type="Proteomes" id="UP000323454"/>
    </source>
</evidence>
<keyword evidence="1" id="KW-0812">Transmembrane</keyword>
<dbReference type="OrthoDB" id="8453431at2"/>
<name>A0A5B2XCE4_9PSEU</name>
<feature type="domain" description="CAAX prenyl protease 2/Lysostaphin resistance protein A-like" evidence="2">
    <location>
        <begin position="148"/>
        <end position="238"/>
    </location>
</feature>
<feature type="transmembrane region" description="Helical" evidence="1">
    <location>
        <begin position="63"/>
        <end position="84"/>
    </location>
</feature>
<dbReference type="Proteomes" id="UP000323454">
    <property type="component" value="Unassembled WGS sequence"/>
</dbReference>
<evidence type="ECO:0000256" key="1">
    <source>
        <dbReference type="SAM" id="Phobius"/>
    </source>
</evidence>
<feature type="transmembrane region" description="Helical" evidence="1">
    <location>
        <begin position="139"/>
        <end position="161"/>
    </location>
</feature>